<gene>
    <name evidence="1" type="ORF">KDH_61790</name>
</gene>
<evidence type="ECO:0000313" key="2">
    <source>
        <dbReference type="Proteomes" id="UP001344906"/>
    </source>
</evidence>
<protein>
    <submittedName>
        <fullName evidence="1">Uncharacterized protein</fullName>
    </submittedName>
</protein>
<reference evidence="1 2" key="1">
    <citation type="submission" date="2023-02" db="EMBL/GenBank/DDBJ databases">
        <title>Dictyobacter halimunensis sp. nov., a new member of the class Ktedonobacteria from forest soil in a geothermal area.</title>
        <authorList>
            <person name="Rachmania M.K."/>
            <person name="Ningsih F."/>
            <person name="Sakai Y."/>
            <person name="Yabe S."/>
            <person name="Yokota A."/>
            <person name="Sjamsuridzal W."/>
        </authorList>
    </citation>
    <scope>NUCLEOTIDE SEQUENCE [LARGE SCALE GENOMIC DNA]</scope>
    <source>
        <strain evidence="1 2">S3.2.2.5</strain>
    </source>
</reference>
<comment type="caution">
    <text evidence="1">The sequence shown here is derived from an EMBL/GenBank/DDBJ whole genome shotgun (WGS) entry which is preliminary data.</text>
</comment>
<name>A0ABQ6G1G3_9CHLR</name>
<dbReference type="Proteomes" id="UP001344906">
    <property type="component" value="Unassembled WGS sequence"/>
</dbReference>
<evidence type="ECO:0000313" key="1">
    <source>
        <dbReference type="EMBL" id="GLV59352.1"/>
    </source>
</evidence>
<organism evidence="1 2">
    <name type="scientific">Dictyobacter halimunensis</name>
    <dbReference type="NCBI Taxonomy" id="3026934"/>
    <lineage>
        <taxon>Bacteria</taxon>
        <taxon>Bacillati</taxon>
        <taxon>Chloroflexota</taxon>
        <taxon>Ktedonobacteria</taxon>
        <taxon>Ktedonobacterales</taxon>
        <taxon>Dictyobacteraceae</taxon>
        <taxon>Dictyobacter</taxon>
    </lineage>
</organism>
<accession>A0ABQ6G1G3</accession>
<sequence length="62" mass="6751">MTTVRAGLAPACILATRKSNEHDAMHRMQPYLIAFKEPFLLGTSKAGASPARTVAFSRFVQS</sequence>
<keyword evidence="2" id="KW-1185">Reference proteome</keyword>
<proteinExistence type="predicted"/>
<dbReference type="EMBL" id="BSRI01000002">
    <property type="protein sequence ID" value="GLV59352.1"/>
    <property type="molecule type" value="Genomic_DNA"/>
</dbReference>